<dbReference type="PANTHER" id="PTHR45947:SF3">
    <property type="entry name" value="SULFOQUINOVOSYL TRANSFERASE SQD2"/>
    <property type="match status" value="1"/>
</dbReference>
<organism evidence="3 4">
    <name type="scientific">Flavobacterium paronense</name>
    <dbReference type="NCBI Taxonomy" id="1392775"/>
    <lineage>
        <taxon>Bacteria</taxon>
        <taxon>Pseudomonadati</taxon>
        <taxon>Bacteroidota</taxon>
        <taxon>Flavobacteriia</taxon>
        <taxon>Flavobacteriales</taxon>
        <taxon>Flavobacteriaceae</taxon>
        <taxon>Flavobacterium</taxon>
    </lineage>
</organism>
<protein>
    <submittedName>
        <fullName evidence="3">Glycosyltransferase</fullName>
        <ecNumber evidence="3">2.4.-.-</ecNumber>
    </submittedName>
</protein>
<dbReference type="SUPFAM" id="SSF53756">
    <property type="entry name" value="UDP-Glycosyltransferase/glycogen phosphorylase"/>
    <property type="match status" value="1"/>
</dbReference>
<name>A0ABV5GB70_9FLAO</name>
<dbReference type="GO" id="GO:0016757">
    <property type="term" value="F:glycosyltransferase activity"/>
    <property type="evidence" value="ECO:0007669"/>
    <property type="project" value="UniProtKB-KW"/>
</dbReference>
<dbReference type="RefSeq" id="WP_290285492.1">
    <property type="nucleotide sequence ID" value="NZ_JAUFQN010000019.1"/>
</dbReference>
<accession>A0ABV5GB70</accession>
<feature type="domain" description="Glycosyl transferase family 1" evidence="1">
    <location>
        <begin position="174"/>
        <end position="325"/>
    </location>
</feature>
<dbReference type="Gene3D" id="3.40.50.2000">
    <property type="entry name" value="Glycogen Phosphorylase B"/>
    <property type="match status" value="2"/>
</dbReference>
<comment type="caution">
    <text evidence="3">The sequence shown here is derived from an EMBL/GenBank/DDBJ whole genome shotgun (WGS) entry which is preliminary data.</text>
</comment>
<evidence type="ECO:0000313" key="4">
    <source>
        <dbReference type="Proteomes" id="UP001589576"/>
    </source>
</evidence>
<dbReference type="Pfam" id="PF13477">
    <property type="entry name" value="Glyco_trans_4_2"/>
    <property type="match status" value="1"/>
</dbReference>
<dbReference type="Proteomes" id="UP001589576">
    <property type="component" value="Unassembled WGS sequence"/>
</dbReference>
<feature type="domain" description="Glycosyltransferase subfamily 4-like N-terminal" evidence="2">
    <location>
        <begin position="46"/>
        <end position="127"/>
    </location>
</feature>
<keyword evidence="3" id="KW-0808">Transferase</keyword>
<evidence type="ECO:0000313" key="3">
    <source>
        <dbReference type="EMBL" id="MFB9088052.1"/>
    </source>
</evidence>
<evidence type="ECO:0000259" key="2">
    <source>
        <dbReference type="Pfam" id="PF13477"/>
    </source>
</evidence>
<dbReference type="Pfam" id="PF00534">
    <property type="entry name" value="Glycos_transf_1"/>
    <property type="match status" value="1"/>
</dbReference>
<evidence type="ECO:0000259" key="1">
    <source>
        <dbReference type="Pfam" id="PF00534"/>
    </source>
</evidence>
<dbReference type="InterPro" id="IPR028098">
    <property type="entry name" value="Glyco_trans_4-like_N"/>
</dbReference>
<reference evidence="3 4" key="1">
    <citation type="submission" date="2024-09" db="EMBL/GenBank/DDBJ databases">
        <authorList>
            <person name="Sun Q."/>
            <person name="Mori K."/>
        </authorList>
    </citation>
    <scope>NUCLEOTIDE SEQUENCE [LARGE SCALE GENOMIC DNA]</scope>
    <source>
        <strain evidence="3 4">CECT 8460</strain>
    </source>
</reference>
<dbReference type="EMBL" id="JBHMFB010000001">
    <property type="protein sequence ID" value="MFB9088052.1"/>
    <property type="molecule type" value="Genomic_DNA"/>
</dbReference>
<dbReference type="InterPro" id="IPR050194">
    <property type="entry name" value="Glycosyltransferase_grp1"/>
</dbReference>
<keyword evidence="3" id="KW-0328">Glycosyltransferase</keyword>
<gene>
    <name evidence="3" type="ORF">ACFFUU_00400</name>
</gene>
<keyword evidence="4" id="KW-1185">Reference proteome</keyword>
<dbReference type="InterPro" id="IPR001296">
    <property type="entry name" value="Glyco_trans_1"/>
</dbReference>
<dbReference type="PANTHER" id="PTHR45947">
    <property type="entry name" value="SULFOQUINOVOSYL TRANSFERASE SQD2"/>
    <property type="match status" value="1"/>
</dbReference>
<sequence>MSKKRILFLGETYRADAITWINGLKEFGDFEIVTWELQTSSNGINRIKRLFELTKAILTIKSIVKKFNPDMVIAERTTSYGYLAAISGVKPTAIAQQGITDLWPQNSPLYIFKKLLQDYAFKKADLIHAWGNVMENHMRESNVTMSKVLVLPKGINLDFFEFNDASSSTMINAIVTRALEPEYRHDLILKAFSLIKQRNIPFTLTFIGDGTELKNLTDLVKEMNIEREVEFLGRIDNTTIPKYLQQANFYISMPITEGVSASLFEAMACGCFPIVSDLPGNRSWITQKVNGILVTSENHIKLAEELQWAFNNNDFTKKAIAENRKLVEENADYKTNMKKIACTYHDLMNTKSTTT</sequence>
<proteinExistence type="predicted"/>
<dbReference type="EC" id="2.4.-.-" evidence="3"/>